<protein>
    <submittedName>
        <fullName evidence="2">Uncharacterized protein</fullName>
    </submittedName>
</protein>
<dbReference type="EMBL" id="QKOE01000025">
    <property type="protein sequence ID" value="PZA14624.1"/>
    <property type="molecule type" value="Genomic_DNA"/>
</dbReference>
<comment type="caution">
    <text evidence="2">The sequence shown here is derived from an EMBL/GenBank/DDBJ whole genome shotgun (WGS) entry which is preliminary data.</text>
</comment>
<keyword evidence="3" id="KW-1185">Reference proteome</keyword>
<accession>A0A323UQ49</accession>
<keyword evidence="1" id="KW-1133">Transmembrane helix</keyword>
<dbReference type="Proteomes" id="UP000248259">
    <property type="component" value="Unassembled WGS sequence"/>
</dbReference>
<evidence type="ECO:0000313" key="3">
    <source>
        <dbReference type="Proteomes" id="UP000248259"/>
    </source>
</evidence>
<sequence>MARNVLIAMSIVSVWVGGDLLSAGNSGVGLIGIGAGLSIYGVSINPERVVQRFEWRALVLRDHEPNLGDFLGHSGFVVMILGVFIAILGG</sequence>
<dbReference type="AlphaFoldDB" id="A0A323UQ49"/>
<organism evidence="2 3">
    <name type="scientific">Parazoarcus communis SWub3 = DSM 12120</name>
    <dbReference type="NCBI Taxonomy" id="1121029"/>
    <lineage>
        <taxon>Bacteria</taxon>
        <taxon>Pseudomonadati</taxon>
        <taxon>Pseudomonadota</taxon>
        <taxon>Betaproteobacteria</taxon>
        <taxon>Rhodocyclales</taxon>
        <taxon>Zoogloeaceae</taxon>
        <taxon>Parazoarcus</taxon>
    </lineage>
</organism>
<evidence type="ECO:0000313" key="2">
    <source>
        <dbReference type="EMBL" id="PZA14624.1"/>
    </source>
</evidence>
<reference evidence="2 3" key="1">
    <citation type="submission" date="2018-06" db="EMBL/GenBank/DDBJ databases">
        <title>Azoarcus communis strain SWub3 genome.</title>
        <authorList>
            <person name="Zorraquino Salvo V."/>
            <person name="Toubiana D."/>
            <person name="Blumwald E."/>
        </authorList>
    </citation>
    <scope>NUCLEOTIDE SEQUENCE [LARGE SCALE GENOMIC DNA]</scope>
    <source>
        <strain evidence="2 3">SWub3</strain>
    </source>
</reference>
<gene>
    <name evidence="2" type="ORF">DNK49_20695</name>
</gene>
<feature type="transmembrane region" description="Helical" evidence="1">
    <location>
        <begin position="70"/>
        <end position="89"/>
    </location>
</feature>
<evidence type="ECO:0000256" key="1">
    <source>
        <dbReference type="SAM" id="Phobius"/>
    </source>
</evidence>
<keyword evidence="1" id="KW-0472">Membrane</keyword>
<name>A0A323UQ49_9RHOO</name>
<keyword evidence="1" id="KW-0812">Transmembrane</keyword>
<proteinExistence type="predicted"/>